<dbReference type="InterPro" id="IPR011989">
    <property type="entry name" value="ARM-like"/>
</dbReference>
<sequence>MEGAETEPFDHLGWAHIHHAANKGFPKSIERFVHADRDSLELETKDELHSTPFLIAVSSGNLDSIKCLLNLGAKIDVINTQNHGAVELCAIRQSISLLEYFIELNDDRLPVWKNLLRFLSSDSEDEAVSAGKCLQTLTQYKAEGEINPNWEAVYNSGGVPVIVKVAKGNIADDAKVPAFHTLLNIIERSEVKEQILSSGGIQAFIRLLKSPVSDTVQLAAQILKELATVSDYADQEVQNNIIPSLLSVMKANMGPEVLVEVVDCLGNIAEASSKHQNVIGSTHGLIPGLVNLYEAYQKDKALLYSLNKAVGKISRNDASNQLSFVEHGVTPHVKKLMATKNKDLQISSVEAIHLLADKNAQTQRAILEVRAQDLLIHLLEKAQGQLQIKSAMALWALAGEDSDEQRNMAEKMKVGLLIEFVNSMSEDLHYIGSEGLGVLAEGPLTYQTEIANANGIHPLVRHLRSDKEYIVQSIIRTLRHMCVGVGYVPHPKNQNMISHSRGIKFLIALMVHSKDEIIQVESALTLGYVSLGVPNAIISISAIDILSKLLLSPAENVRGCAAIALSYLAYNHAAERQLLNKCRSDPILMKFLLRYNKKNKLPPGFLDGWRHYKRIGLPPIEEGRINLIAPKGRPESKESDSTGILSPLSVIQSSNSQSNPILEEGQGTARSSQSSRLTNRSDSLSKSQLSMDRHSQQSQSSLLHADIPMSPTDVNIAPSAALTEA</sequence>
<dbReference type="PANTHER" id="PTHR46464">
    <property type="entry name" value="ANK_REP_REGION DOMAIN-CONTAINING PROTEIN"/>
    <property type="match status" value="1"/>
</dbReference>
<feature type="repeat" description="ARM" evidence="2">
    <location>
        <begin position="199"/>
        <end position="227"/>
    </location>
</feature>
<gene>
    <name evidence="4" type="ORF">ACJMK2_008995</name>
</gene>
<dbReference type="InterPro" id="IPR043379">
    <property type="entry name" value="ANKAR"/>
</dbReference>
<organism evidence="4 5">
    <name type="scientific">Sinanodonta woodiana</name>
    <name type="common">Chinese pond mussel</name>
    <name type="synonym">Anodonta woodiana</name>
    <dbReference type="NCBI Taxonomy" id="1069815"/>
    <lineage>
        <taxon>Eukaryota</taxon>
        <taxon>Metazoa</taxon>
        <taxon>Spiralia</taxon>
        <taxon>Lophotrochozoa</taxon>
        <taxon>Mollusca</taxon>
        <taxon>Bivalvia</taxon>
        <taxon>Autobranchia</taxon>
        <taxon>Heteroconchia</taxon>
        <taxon>Palaeoheterodonta</taxon>
        <taxon>Unionida</taxon>
        <taxon>Unionoidea</taxon>
        <taxon>Unionidae</taxon>
        <taxon>Unioninae</taxon>
        <taxon>Sinanodonta</taxon>
    </lineage>
</organism>
<comment type="caution">
    <text evidence="4">The sequence shown here is derived from an EMBL/GenBank/DDBJ whole genome shotgun (WGS) entry which is preliminary data.</text>
</comment>
<dbReference type="InterPro" id="IPR016024">
    <property type="entry name" value="ARM-type_fold"/>
</dbReference>
<dbReference type="EMBL" id="JBJQND010000012">
    <property type="protein sequence ID" value="KAL3858741.1"/>
    <property type="molecule type" value="Genomic_DNA"/>
</dbReference>
<dbReference type="PROSITE" id="PS50176">
    <property type="entry name" value="ARM_REPEAT"/>
    <property type="match status" value="1"/>
</dbReference>
<name>A0ABD3VAW8_SINWO</name>
<dbReference type="InterPro" id="IPR002110">
    <property type="entry name" value="Ankyrin_rpt"/>
</dbReference>
<evidence type="ECO:0000256" key="2">
    <source>
        <dbReference type="PROSITE-ProRule" id="PRU00259"/>
    </source>
</evidence>
<accession>A0ABD3VAW8</accession>
<dbReference type="SUPFAM" id="SSF48371">
    <property type="entry name" value="ARM repeat"/>
    <property type="match status" value="2"/>
</dbReference>
<dbReference type="Gene3D" id="1.25.40.20">
    <property type="entry name" value="Ankyrin repeat-containing domain"/>
    <property type="match status" value="1"/>
</dbReference>
<dbReference type="Proteomes" id="UP001634394">
    <property type="component" value="Unassembled WGS sequence"/>
</dbReference>
<evidence type="ECO:0000313" key="4">
    <source>
        <dbReference type="EMBL" id="KAL3858741.1"/>
    </source>
</evidence>
<feature type="repeat" description="ANK" evidence="1">
    <location>
        <begin position="48"/>
        <end position="80"/>
    </location>
</feature>
<proteinExistence type="predicted"/>
<evidence type="ECO:0000313" key="5">
    <source>
        <dbReference type="Proteomes" id="UP001634394"/>
    </source>
</evidence>
<keyword evidence="5" id="KW-1185">Reference proteome</keyword>
<reference evidence="4 5" key="1">
    <citation type="submission" date="2024-11" db="EMBL/GenBank/DDBJ databases">
        <title>Chromosome-level genome assembly of the freshwater bivalve Anodonta woodiana.</title>
        <authorList>
            <person name="Chen X."/>
        </authorList>
    </citation>
    <scope>NUCLEOTIDE SEQUENCE [LARGE SCALE GENOMIC DNA]</scope>
    <source>
        <strain evidence="4">MN2024</strain>
        <tissue evidence="4">Gills</tissue>
    </source>
</reference>
<dbReference type="InterPro" id="IPR000225">
    <property type="entry name" value="Armadillo"/>
</dbReference>
<dbReference type="AlphaFoldDB" id="A0ABD3VAW8"/>
<evidence type="ECO:0000256" key="3">
    <source>
        <dbReference type="SAM" id="MobiDB-lite"/>
    </source>
</evidence>
<evidence type="ECO:0000256" key="1">
    <source>
        <dbReference type="PROSITE-ProRule" id="PRU00023"/>
    </source>
</evidence>
<dbReference type="SMART" id="SM00185">
    <property type="entry name" value="ARM"/>
    <property type="match status" value="8"/>
</dbReference>
<feature type="compositionally biased region" description="Polar residues" evidence="3">
    <location>
        <begin position="668"/>
        <end position="690"/>
    </location>
</feature>
<dbReference type="InterPro" id="IPR036770">
    <property type="entry name" value="Ankyrin_rpt-contain_sf"/>
</dbReference>
<dbReference type="Gene3D" id="1.25.10.10">
    <property type="entry name" value="Leucine-rich Repeat Variant"/>
    <property type="match status" value="2"/>
</dbReference>
<dbReference type="PROSITE" id="PS50088">
    <property type="entry name" value="ANK_REPEAT"/>
    <property type="match status" value="1"/>
</dbReference>
<dbReference type="SMART" id="SM00248">
    <property type="entry name" value="ANK"/>
    <property type="match status" value="2"/>
</dbReference>
<feature type="region of interest" description="Disordered" evidence="3">
    <location>
        <begin position="654"/>
        <end position="725"/>
    </location>
</feature>
<keyword evidence="1" id="KW-0040">ANK repeat</keyword>
<dbReference type="PANTHER" id="PTHR46464:SF2">
    <property type="entry name" value="ANKYRIN AND ARMADILLO REPEAT-CONTAINING PROTEIN"/>
    <property type="match status" value="1"/>
</dbReference>
<protein>
    <submittedName>
        <fullName evidence="4">Uncharacterized protein</fullName>
    </submittedName>
</protein>
<dbReference type="SUPFAM" id="SSF48403">
    <property type="entry name" value="Ankyrin repeat"/>
    <property type="match status" value="1"/>
</dbReference>